<proteinExistence type="inferred from homology"/>
<keyword evidence="2" id="KW-0285">Flavoprotein</keyword>
<dbReference type="InterPro" id="IPR029039">
    <property type="entry name" value="Flavoprotein-like_sf"/>
</dbReference>
<dbReference type="OrthoDB" id="9798454at2"/>
<reference evidence="6 7" key="1">
    <citation type="submission" date="2016-06" db="EMBL/GenBank/DDBJ databases">
        <title>Genome sequence of endosymbiont of Candidatus Endolucinida thiodiazotropha.</title>
        <authorList>
            <person name="Poehlein A."/>
            <person name="Koenig S."/>
            <person name="Heiden S.E."/>
            <person name="Thuermer A."/>
            <person name="Voget S."/>
            <person name="Daniel R."/>
            <person name="Markert S."/>
            <person name="Gros O."/>
            <person name="Schweder T."/>
        </authorList>
    </citation>
    <scope>NUCLEOTIDE SEQUENCE [LARGE SCALE GENOMIC DNA]</scope>
    <source>
        <strain evidence="6 7">COS</strain>
    </source>
</reference>
<dbReference type="PANTHER" id="PTHR46305:SF3">
    <property type="entry name" value="NADPH:QUINONE OXIDOREDUCTASE MDAB"/>
    <property type="match status" value="1"/>
</dbReference>
<dbReference type="InterPro" id="IPR003680">
    <property type="entry name" value="Flavodoxin_fold"/>
</dbReference>
<dbReference type="AlphaFoldDB" id="A0A7Z1AER0"/>
<sequence>MPNIFIINAHEYYPFSEGRLNNTLADKAAETLSVNGHKVKTTTMKDDYDVATELEKHQWADVILLQTPVNWMGVPWSFKKYMDTIYSAGMDGTLCDGDGRRRSDPIKQYGSGGTLAGKKYMLSLTFNAPKEAFDDPSQDLFQGRSVDDLLFPMHMNFRFFGMEPIETFACHDVIKNPDIDNDLVRFEAHLNEHFSEVSGDEQELQSAV</sequence>
<evidence type="ECO:0000256" key="2">
    <source>
        <dbReference type="ARBA" id="ARBA00022630"/>
    </source>
</evidence>
<organism evidence="6 7">
    <name type="scientific">Candidatus Thiodiazotropha endolucinida</name>
    <dbReference type="NCBI Taxonomy" id="1655433"/>
    <lineage>
        <taxon>Bacteria</taxon>
        <taxon>Pseudomonadati</taxon>
        <taxon>Pseudomonadota</taxon>
        <taxon>Gammaproteobacteria</taxon>
        <taxon>Chromatiales</taxon>
        <taxon>Sedimenticolaceae</taxon>
        <taxon>Candidatus Thiodiazotropha</taxon>
    </lineage>
</organism>
<dbReference type="Pfam" id="PF02525">
    <property type="entry name" value="Flavodoxin_2"/>
    <property type="match status" value="1"/>
</dbReference>
<accession>A0A7Z1AER0</accession>
<evidence type="ECO:0000313" key="7">
    <source>
        <dbReference type="Proteomes" id="UP000094769"/>
    </source>
</evidence>
<dbReference type="Proteomes" id="UP000094769">
    <property type="component" value="Unassembled WGS sequence"/>
</dbReference>
<protein>
    <submittedName>
        <fullName evidence="6">Modulator of drug activity B</fullName>
    </submittedName>
</protein>
<comment type="similarity">
    <text evidence="4">Belongs to the oxidoreductase MdaB family.</text>
</comment>
<evidence type="ECO:0000256" key="4">
    <source>
        <dbReference type="ARBA" id="ARBA00037981"/>
    </source>
</evidence>
<dbReference type="PANTHER" id="PTHR46305">
    <property type="match status" value="1"/>
</dbReference>
<name>A0A7Z1AER0_9GAMM</name>
<comment type="cofactor">
    <cofactor evidence="1">
        <name>FAD</name>
        <dbReference type="ChEBI" id="CHEBI:57692"/>
    </cofactor>
</comment>
<dbReference type="SUPFAM" id="SSF52218">
    <property type="entry name" value="Flavoproteins"/>
    <property type="match status" value="1"/>
</dbReference>
<evidence type="ECO:0000256" key="3">
    <source>
        <dbReference type="ARBA" id="ARBA00022827"/>
    </source>
</evidence>
<dbReference type="EMBL" id="MARB01000023">
    <property type="protein sequence ID" value="ODJ86349.1"/>
    <property type="molecule type" value="Genomic_DNA"/>
</dbReference>
<dbReference type="RefSeq" id="WP_069127150.1">
    <property type="nucleotide sequence ID" value="NZ_MARB01000023.1"/>
</dbReference>
<dbReference type="InterPro" id="IPR052397">
    <property type="entry name" value="NADPH-QR_MdaB"/>
</dbReference>
<evidence type="ECO:0000259" key="5">
    <source>
        <dbReference type="Pfam" id="PF02525"/>
    </source>
</evidence>
<gene>
    <name evidence="6" type="primary">mdaB</name>
    <name evidence="6" type="ORF">CODIS_34080</name>
</gene>
<evidence type="ECO:0000313" key="6">
    <source>
        <dbReference type="EMBL" id="ODJ86349.1"/>
    </source>
</evidence>
<comment type="caution">
    <text evidence="6">The sequence shown here is derived from an EMBL/GenBank/DDBJ whole genome shotgun (WGS) entry which is preliminary data.</text>
</comment>
<evidence type="ECO:0000256" key="1">
    <source>
        <dbReference type="ARBA" id="ARBA00001974"/>
    </source>
</evidence>
<keyword evidence="3" id="KW-0274">FAD</keyword>
<keyword evidence="7" id="KW-1185">Reference proteome</keyword>
<dbReference type="Gene3D" id="3.40.50.360">
    <property type="match status" value="1"/>
</dbReference>
<feature type="domain" description="Flavodoxin-like fold" evidence="5">
    <location>
        <begin position="3"/>
        <end position="188"/>
    </location>
</feature>